<dbReference type="InterPro" id="IPR008906">
    <property type="entry name" value="HATC_C_dom"/>
</dbReference>
<dbReference type="Pfam" id="PF05699">
    <property type="entry name" value="Dimer_Tnp_hAT"/>
    <property type="match status" value="1"/>
</dbReference>
<evidence type="ECO:0000259" key="2">
    <source>
        <dbReference type="Pfam" id="PF05699"/>
    </source>
</evidence>
<dbReference type="InterPro" id="IPR012337">
    <property type="entry name" value="RNaseH-like_sf"/>
</dbReference>
<feature type="region of interest" description="Disordered" evidence="1">
    <location>
        <begin position="323"/>
        <end position="345"/>
    </location>
</feature>
<evidence type="ECO:0000256" key="1">
    <source>
        <dbReference type="SAM" id="MobiDB-lite"/>
    </source>
</evidence>
<dbReference type="PANTHER" id="PTHR47501">
    <property type="entry name" value="TRANSPOSASE-RELATED"/>
    <property type="match status" value="1"/>
</dbReference>
<gene>
    <name evidence="3" type="ORF">PSTG_13124</name>
</gene>
<keyword evidence="4" id="KW-1185">Reference proteome</keyword>
<evidence type="ECO:0000313" key="3">
    <source>
        <dbReference type="EMBL" id="KNE93495.1"/>
    </source>
</evidence>
<dbReference type="AlphaFoldDB" id="A0A0L0V2I3"/>
<reference evidence="4" key="1">
    <citation type="submission" date="2014-03" db="EMBL/GenBank/DDBJ databases">
        <title>The Genome Sequence of Puccinia striiformis f. sp. tritici PST-78.</title>
        <authorList>
            <consortium name="The Broad Institute Genome Sequencing Platform"/>
            <person name="Cuomo C."/>
            <person name="Hulbert S."/>
            <person name="Chen X."/>
            <person name="Walker B."/>
            <person name="Young S.K."/>
            <person name="Zeng Q."/>
            <person name="Gargeya S."/>
            <person name="Fitzgerald M."/>
            <person name="Haas B."/>
            <person name="Abouelleil A."/>
            <person name="Alvarado L."/>
            <person name="Arachchi H.M."/>
            <person name="Berlin A.M."/>
            <person name="Chapman S.B."/>
            <person name="Goldberg J."/>
            <person name="Griggs A."/>
            <person name="Gujja S."/>
            <person name="Hansen M."/>
            <person name="Howarth C."/>
            <person name="Imamovic A."/>
            <person name="Larimer J."/>
            <person name="McCowan C."/>
            <person name="Montmayeur A."/>
            <person name="Murphy C."/>
            <person name="Neiman D."/>
            <person name="Pearson M."/>
            <person name="Priest M."/>
            <person name="Roberts A."/>
            <person name="Saif S."/>
            <person name="Shea T."/>
            <person name="Sisk P."/>
            <person name="Sykes S."/>
            <person name="Wortman J."/>
            <person name="Nusbaum C."/>
            <person name="Birren B."/>
        </authorList>
    </citation>
    <scope>NUCLEOTIDE SEQUENCE [LARGE SCALE GENOMIC DNA]</scope>
    <source>
        <strain evidence="4">race PST-78</strain>
    </source>
</reference>
<dbReference type="Proteomes" id="UP000054564">
    <property type="component" value="Unassembled WGS sequence"/>
</dbReference>
<comment type="caution">
    <text evidence="3">The sequence shown here is derived from an EMBL/GenBank/DDBJ whole genome shotgun (WGS) entry which is preliminary data.</text>
</comment>
<feature type="domain" description="HAT C-terminal dimerisation" evidence="2">
    <location>
        <begin position="616"/>
        <end position="681"/>
    </location>
</feature>
<evidence type="ECO:0000313" key="4">
    <source>
        <dbReference type="Proteomes" id="UP000054564"/>
    </source>
</evidence>
<dbReference type="GO" id="GO:0046983">
    <property type="term" value="F:protein dimerization activity"/>
    <property type="evidence" value="ECO:0007669"/>
    <property type="project" value="InterPro"/>
</dbReference>
<protein>
    <recommendedName>
        <fullName evidence="2">HAT C-terminal dimerisation domain-containing protein</fullName>
    </recommendedName>
</protein>
<sequence>MYECKWCRHVYKKSEGTSCNLKKHRDGNHTRRPCPNRSDAVAAGCKLPITSQELDKLDVTHHQGTMTEYLKTKAFDLKVFNQLLVMWLVRFSLPWSRIDDFLLWIAFNYVRRGVDLYSRTWAATEAHRLYLNLQAKVVTTLQDLGSKFTLIHDVWTTKGNRHAFLGISVSYITEDWKFVICHLGMKYIASTHKGKLLALPFANILSKLTHHFYFPSTYILAQTTDSGSNNFTMATEIDRLILKKTGVDLNLAENHVRCICHKIALILNAGLQTLQIPREELLESRKSTLGFVPGLSSVAEESHDVEPTDTYVPEDVDLGNNPLEADDFNNNDPADPLIEDQSPQNKNSIGGILKKVDFIIQRITSSAAKRFKYTTWSKNLKINGLSLIAGYGICWNIKFQSRERAYKGQMVIAKLLELENHRQKREGGPNYFSNLDITLSEWEVVNQLNETLSEFYFLTKKMEGDYSSGCLIISEYQCMKAFINNKLTTAEDLDLQAMLRKMLTKTTTYLDEALACDVILIATALNPCFRLSIFQAWFPSYYTYTEELLRSLFNSKKAEIEATKEPAPEKQKKDKSRRTVNHEFDFFPETVEAPVADELSVYLGGIYKLHSDHVKESLEWWKEHCQEFPILALLARDYLACCATSASVERCFSAAADTCSSDRGSLAARTIERCVSSHQWLAQGIKPDGDFQTAQQIITLANQQMEREKAQKAAIETAKE</sequence>
<dbReference type="OrthoDB" id="3264316at2759"/>
<dbReference type="EMBL" id="AJIL01000136">
    <property type="protein sequence ID" value="KNE93495.1"/>
    <property type="molecule type" value="Genomic_DNA"/>
</dbReference>
<dbReference type="PANTHER" id="PTHR47501:SF5">
    <property type="entry name" value="HAT C-TERMINAL DIMERISATION DOMAIN-CONTAINING PROTEIN"/>
    <property type="match status" value="1"/>
</dbReference>
<organism evidence="3 4">
    <name type="scientific">Puccinia striiformis f. sp. tritici PST-78</name>
    <dbReference type="NCBI Taxonomy" id="1165861"/>
    <lineage>
        <taxon>Eukaryota</taxon>
        <taxon>Fungi</taxon>
        <taxon>Dikarya</taxon>
        <taxon>Basidiomycota</taxon>
        <taxon>Pucciniomycotina</taxon>
        <taxon>Pucciniomycetes</taxon>
        <taxon>Pucciniales</taxon>
        <taxon>Pucciniaceae</taxon>
        <taxon>Puccinia</taxon>
    </lineage>
</organism>
<accession>A0A0L0V2I3</accession>
<dbReference type="SUPFAM" id="SSF53098">
    <property type="entry name" value="Ribonuclease H-like"/>
    <property type="match status" value="1"/>
</dbReference>
<name>A0A0L0V2I3_9BASI</name>
<proteinExistence type="predicted"/>